<dbReference type="OrthoDB" id="7595324at2"/>
<organism evidence="1 2">
    <name type="scientific">Sphingomonas jatrophae</name>
    <dbReference type="NCBI Taxonomy" id="1166337"/>
    <lineage>
        <taxon>Bacteria</taxon>
        <taxon>Pseudomonadati</taxon>
        <taxon>Pseudomonadota</taxon>
        <taxon>Alphaproteobacteria</taxon>
        <taxon>Sphingomonadales</taxon>
        <taxon>Sphingomonadaceae</taxon>
        <taxon>Sphingomonas</taxon>
    </lineage>
</organism>
<reference evidence="1 2" key="1">
    <citation type="submission" date="2016-10" db="EMBL/GenBank/DDBJ databases">
        <authorList>
            <person name="de Groot N.N."/>
        </authorList>
    </citation>
    <scope>NUCLEOTIDE SEQUENCE [LARGE SCALE GENOMIC DNA]</scope>
    <source>
        <strain evidence="1 2">S5-249</strain>
    </source>
</reference>
<dbReference type="NCBIfam" id="TIGR02281">
    <property type="entry name" value="clan_AA_DTGA"/>
    <property type="match status" value="1"/>
</dbReference>
<evidence type="ECO:0000313" key="1">
    <source>
        <dbReference type="EMBL" id="SFS06140.1"/>
    </source>
</evidence>
<accession>A0A1I6LS86</accession>
<dbReference type="EMBL" id="FOZG01000002">
    <property type="protein sequence ID" value="SFS06140.1"/>
    <property type="molecule type" value="Genomic_DNA"/>
</dbReference>
<sequence length="155" mass="16311">MRNMVLATMVCGAAIGLMVPQRRPAPRAAPAAPAELAPTVLQRADNGHFYAVAEVGGTPIKFMVDTGATGIALSMADARLIGLKVNPDRFEVVGRGASGAVRGQMLPLKTVDLDGRKVEGLSAMVADGLGVSLLGQSYLRHMRSVEIRGDEMTLR</sequence>
<evidence type="ECO:0000313" key="2">
    <source>
        <dbReference type="Proteomes" id="UP000198824"/>
    </source>
</evidence>
<gene>
    <name evidence="1" type="ORF">SAMN05192580_3183</name>
</gene>
<keyword evidence="1" id="KW-0645">Protease</keyword>
<dbReference type="InterPro" id="IPR021109">
    <property type="entry name" value="Peptidase_aspartic_dom_sf"/>
</dbReference>
<dbReference type="Pfam" id="PF13975">
    <property type="entry name" value="gag-asp_proteas"/>
    <property type="match status" value="1"/>
</dbReference>
<name>A0A1I6LS86_9SPHN</name>
<dbReference type="Gene3D" id="2.40.70.10">
    <property type="entry name" value="Acid Proteases"/>
    <property type="match status" value="1"/>
</dbReference>
<keyword evidence="1" id="KW-0378">Hydrolase</keyword>
<dbReference type="AlphaFoldDB" id="A0A1I6LS86"/>
<keyword evidence="2" id="KW-1185">Reference proteome</keyword>
<dbReference type="GO" id="GO:0006508">
    <property type="term" value="P:proteolysis"/>
    <property type="evidence" value="ECO:0007669"/>
    <property type="project" value="UniProtKB-KW"/>
</dbReference>
<dbReference type="InterPro" id="IPR034122">
    <property type="entry name" value="Retropepsin-like_bacterial"/>
</dbReference>
<dbReference type="SUPFAM" id="SSF50630">
    <property type="entry name" value="Acid proteases"/>
    <property type="match status" value="1"/>
</dbReference>
<dbReference type="GO" id="GO:0008233">
    <property type="term" value="F:peptidase activity"/>
    <property type="evidence" value="ECO:0007669"/>
    <property type="project" value="UniProtKB-KW"/>
</dbReference>
<protein>
    <submittedName>
        <fullName evidence="1">Aspartyl protease family protein</fullName>
    </submittedName>
</protein>
<proteinExistence type="predicted"/>
<dbReference type="STRING" id="1166337.SAMN05192580_3183"/>
<dbReference type="CDD" id="cd05483">
    <property type="entry name" value="retropepsin_like_bacteria"/>
    <property type="match status" value="1"/>
</dbReference>
<dbReference type="Proteomes" id="UP000198824">
    <property type="component" value="Unassembled WGS sequence"/>
</dbReference>
<dbReference type="InterPro" id="IPR011969">
    <property type="entry name" value="Clan_AA_Asp_peptidase_C"/>
</dbReference>
<dbReference type="RefSeq" id="WP_093315946.1">
    <property type="nucleotide sequence ID" value="NZ_FOZG01000002.1"/>
</dbReference>